<reference evidence="4" key="1">
    <citation type="journal article" date="2019" name="Int. J. Syst. Evol. Microbiol.">
        <title>The Global Catalogue of Microorganisms (GCM) 10K type strain sequencing project: providing services to taxonomists for standard genome sequencing and annotation.</title>
        <authorList>
            <consortium name="The Broad Institute Genomics Platform"/>
            <consortium name="The Broad Institute Genome Sequencing Center for Infectious Disease"/>
            <person name="Wu L."/>
            <person name="Ma J."/>
        </authorList>
    </citation>
    <scope>NUCLEOTIDE SEQUENCE [LARGE SCALE GENOMIC DNA]</scope>
    <source>
        <strain evidence="4">JCM 16702</strain>
    </source>
</reference>
<dbReference type="EMBL" id="BAAAZG010000059">
    <property type="protein sequence ID" value="GAA4099706.1"/>
    <property type="molecule type" value="Genomic_DNA"/>
</dbReference>
<feature type="domain" description="DUF4395" evidence="2">
    <location>
        <begin position="4"/>
        <end position="132"/>
    </location>
</feature>
<dbReference type="Pfam" id="PF14340">
    <property type="entry name" value="DUF4395"/>
    <property type="match status" value="1"/>
</dbReference>
<accession>A0ABP7WZ63</accession>
<dbReference type="Proteomes" id="UP001500683">
    <property type="component" value="Unassembled WGS sequence"/>
</dbReference>
<organism evidence="3 4">
    <name type="scientific">Actinomadura miaoliensis</name>
    <dbReference type="NCBI Taxonomy" id="430685"/>
    <lineage>
        <taxon>Bacteria</taxon>
        <taxon>Bacillati</taxon>
        <taxon>Actinomycetota</taxon>
        <taxon>Actinomycetes</taxon>
        <taxon>Streptosporangiales</taxon>
        <taxon>Thermomonosporaceae</taxon>
        <taxon>Actinomadura</taxon>
    </lineage>
</organism>
<gene>
    <name evidence="3" type="ORF">GCM10022214_76000</name>
</gene>
<feature type="transmembrane region" description="Helical" evidence="1">
    <location>
        <begin position="112"/>
        <end position="130"/>
    </location>
</feature>
<keyword evidence="4" id="KW-1185">Reference proteome</keyword>
<dbReference type="InterPro" id="IPR025508">
    <property type="entry name" value="DUF4395"/>
</dbReference>
<evidence type="ECO:0000313" key="3">
    <source>
        <dbReference type="EMBL" id="GAA4099706.1"/>
    </source>
</evidence>
<protein>
    <submittedName>
        <fullName evidence="3">DUF4395 domain-containing protein</fullName>
    </submittedName>
</protein>
<feature type="transmembrane region" description="Helical" evidence="1">
    <location>
        <begin position="77"/>
        <end position="100"/>
    </location>
</feature>
<comment type="caution">
    <text evidence="3">The sequence shown here is derived from an EMBL/GenBank/DDBJ whole genome shotgun (WGS) entry which is preliminary data.</text>
</comment>
<keyword evidence="1" id="KW-0812">Transmembrane</keyword>
<evidence type="ECO:0000259" key="2">
    <source>
        <dbReference type="Pfam" id="PF14340"/>
    </source>
</evidence>
<keyword evidence="1" id="KW-1133">Transmembrane helix</keyword>
<sequence>MQVHPRGQRWAAAVTTVVPGVTPATAGRWLLAAQAAVSAIARVLGPRRARYAPLFQVPARPRPGAPRELESAGPPGFAQGVGLVLALVATAGYATGTGWLGNGAADFAPGTAFLNAAFGFCLGCEMYMLIRRSTSKIRSDREVPA</sequence>
<dbReference type="RefSeq" id="WP_344957285.1">
    <property type="nucleotide sequence ID" value="NZ_BAAAZG010000059.1"/>
</dbReference>
<evidence type="ECO:0000313" key="4">
    <source>
        <dbReference type="Proteomes" id="UP001500683"/>
    </source>
</evidence>
<proteinExistence type="predicted"/>
<keyword evidence="1" id="KW-0472">Membrane</keyword>
<evidence type="ECO:0000256" key="1">
    <source>
        <dbReference type="SAM" id="Phobius"/>
    </source>
</evidence>
<name>A0ABP7WZ63_9ACTN</name>